<feature type="non-terminal residue" evidence="1">
    <location>
        <position position="1"/>
    </location>
</feature>
<proteinExistence type="predicted"/>
<dbReference type="RefSeq" id="WP_250693649.1">
    <property type="nucleotide sequence ID" value="NZ_PTOI01000088.1"/>
</dbReference>
<evidence type="ECO:0000313" key="2">
    <source>
        <dbReference type="Proteomes" id="UP000487258"/>
    </source>
</evidence>
<dbReference type="AlphaFoldDB" id="A0A6C9I4T4"/>
<evidence type="ECO:0000313" key="1">
    <source>
        <dbReference type="EMBL" id="MWL49834.1"/>
    </source>
</evidence>
<comment type="caution">
    <text evidence="1">The sequence shown here is derived from an EMBL/GenBank/DDBJ whole genome shotgun (WGS) entry which is preliminary data.</text>
</comment>
<gene>
    <name evidence="1" type="ORF">GQM04_31010</name>
</gene>
<dbReference type="EMBL" id="WTMY01000927">
    <property type="protein sequence ID" value="MWL49834.1"/>
    <property type="molecule type" value="Genomic_DNA"/>
</dbReference>
<reference evidence="1 2" key="1">
    <citation type="submission" date="2019-12" db="EMBL/GenBank/DDBJ databases">
        <title>Enteriobacteria Tanzani isolates_10432.</title>
        <authorList>
            <person name="Subbiah M."/>
            <person name="Call D."/>
        </authorList>
    </citation>
    <scope>NUCLEOTIDE SEQUENCE [LARGE SCALE GENOMIC DNA]</scope>
    <source>
        <strain evidence="1 2">10432wF6</strain>
    </source>
</reference>
<organism evidence="1 2">
    <name type="scientific">Escherichia coli</name>
    <dbReference type="NCBI Taxonomy" id="562"/>
    <lineage>
        <taxon>Bacteria</taxon>
        <taxon>Pseudomonadati</taxon>
        <taxon>Pseudomonadota</taxon>
        <taxon>Gammaproteobacteria</taxon>
        <taxon>Enterobacterales</taxon>
        <taxon>Enterobacteriaceae</taxon>
        <taxon>Escherichia</taxon>
    </lineage>
</organism>
<accession>A0A6C9I4T4</accession>
<dbReference type="Proteomes" id="UP000487258">
    <property type="component" value="Unassembled WGS sequence"/>
</dbReference>
<protein>
    <submittedName>
        <fullName evidence="1">LysR family transcriptional regulator</fullName>
    </submittedName>
</protein>
<name>A0A6C9I4T4_ECOLX</name>
<sequence>DEILANSAIAGVYAKSDDGKSAI</sequence>